<dbReference type="Proteomes" id="UP000655830">
    <property type="component" value="Unassembled WGS sequence"/>
</dbReference>
<keyword evidence="1" id="KW-0472">Membrane</keyword>
<reference evidence="3" key="1">
    <citation type="submission" date="2020-08" db="EMBL/GenBank/DDBJ databases">
        <title>Genome public.</title>
        <authorList>
            <person name="Liu C."/>
            <person name="Sun Q."/>
        </authorList>
    </citation>
    <scope>NUCLEOTIDE SEQUENCE</scope>
    <source>
        <strain evidence="3">NSJ-12</strain>
    </source>
</reference>
<dbReference type="PANTHER" id="PTHR30015">
    <property type="entry name" value="MRR RESTRICTION SYSTEM PROTEIN"/>
    <property type="match status" value="1"/>
</dbReference>
<dbReference type="EMBL" id="JACRSY010000016">
    <property type="protein sequence ID" value="MBC8580033.1"/>
    <property type="molecule type" value="Genomic_DNA"/>
</dbReference>
<proteinExistence type="predicted"/>
<dbReference type="GO" id="GO:0015666">
    <property type="term" value="F:restriction endodeoxyribonuclease activity"/>
    <property type="evidence" value="ECO:0007669"/>
    <property type="project" value="TreeGrafter"/>
</dbReference>
<accession>A0A926EGT9</accession>
<dbReference type="InterPro" id="IPR052906">
    <property type="entry name" value="Type_IV_Methyl-Rstrct_Enzyme"/>
</dbReference>
<keyword evidence="3" id="KW-0378">Hydrolase</keyword>
<comment type="caution">
    <text evidence="3">The sequence shown here is derived from an EMBL/GenBank/DDBJ whole genome shotgun (WGS) entry which is preliminary data.</text>
</comment>
<gene>
    <name evidence="3" type="ORF">H8718_10915</name>
</gene>
<evidence type="ECO:0000313" key="4">
    <source>
        <dbReference type="Proteomes" id="UP000655830"/>
    </source>
</evidence>
<keyword evidence="1" id="KW-1133">Transmembrane helix</keyword>
<protein>
    <submittedName>
        <fullName evidence="3">Restriction endonuclease</fullName>
    </submittedName>
</protein>
<sequence length="192" mass="21999">MDKFIRVILFTIALGMYFLFILKSDNIVIAVTKIMIVALLLLGMEAIRRDREKVFLIHSDITRLKNMKNSEFMEYVAQLYKKLGYYIDPIKKDKDLGCDLIVRKNRDVICIKCISEEAEVNLEPLQAAYGSKNLYRANKSLVITPNGYTDKAKQFARANHMILVDQMELIKLITKAIGNKDSEMSAPNTQEA</sequence>
<dbReference type="GO" id="GO:0009307">
    <property type="term" value="P:DNA restriction-modification system"/>
    <property type="evidence" value="ECO:0007669"/>
    <property type="project" value="InterPro"/>
</dbReference>
<dbReference type="Pfam" id="PF04471">
    <property type="entry name" value="Mrr_cat"/>
    <property type="match status" value="1"/>
</dbReference>
<keyword evidence="1" id="KW-0812">Transmembrane</keyword>
<evidence type="ECO:0000256" key="1">
    <source>
        <dbReference type="SAM" id="Phobius"/>
    </source>
</evidence>
<dbReference type="SUPFAM" id="SSF52980">
    <property type="entry name" value="Restriction endonuclease-like"/>
    <property type="match status" value="1"/>
</dbReference>
<dbReference type="InterPro" id="IPR011335">
    <property type="entry name" value="Restrct_endonuc-II-like"/>
</dbReference>
<dbReference type="Gene3D" id="3.40.1350.10">
    <property type="match status" value="1"/>
</dbReference>
<feature type="domain" description="Restriction endonuclease type IV Mrr" evidence="2">
    <location>
        <begin position="64"/>
        <end position="173"/>
    </location>
</feature>
<evidence type="ECO:0000259" key="2">
    <source>
        <dbReference type="Pfam" id="PF04471"/>
    </source>
</evidence>
<organism evidence="3 4">
    <name type="scientific">Zhenhengia yiwuensis</name>
    <dbReference type="NCBI Taxonomy" id="2763666"/>
    <lineage>
        <taxon>Bacteria</taxon>
        <taxon>Bacillati</taxon>
        <taxon>Bacillota</taxon>
        <taxon>Clostridia</taxon>
        <taxon>Lachnospirales</taxon>
        <taxon>Lachnospiraceae</taxon>
        <taxon>Zhenhengia</taxon>
    </lineage>
</organism>
<dbReference type="PANTHER" id="PTHR30015:SF6">
    <property type="entry name" value="SLL1429 PROTEIN"/>
    <property type="match status" value="1"/>
</dbReference>
<keyword evidence="3" id="KW-0255">Endonuclease</keyword>
<evidence type="ECO:0000313" key="3">
    <source>
        <dbReference type="EMBL" id="MBC8580033.1"/>
    </source>
</evidence>
<name>A0A926EGT9_9FIRM</name>
<keyword evidence="4" id="KW-1185">Reference proteome</keyword>
<dbReference type="InterPro" id="IPR011856">
    <property type="entry name" value="tRNA_endonuc-like_dom_sf"/>
</dbReference>
<keyword evidence="3" id="KW-0540">Nuclease</keyword>
<feature type="transmembrane region" description="Helical" evidence="1">
    <location>
        <begin position="28"/>
        <end position="47"/>
    </location>
</feature>
<dbReference type="RefSeq" id="WP_249332926.1">
    <property type="nucleotide sequence ID" value="NZ_JACRSY010000016.1"/>
</dbReference>
<feature type="transmembrane region" description="Helical" evidence="1">
    <location>
        <begin position="7"/>
        <end position="22"/>
    </location>
</feature>
<dbReference type="InterPro" id="IPR007560">
    <property type="entry name" value="Restrct_endonuc_IV_Mrr"/>
</dbReference>
<dbReference type="AlphaFoldDB" id="A0A926EGT9"/>
<dbReference type="GO" id="GO:0003677">
    <property type="term" value="F:DNA binding"/>
    <property type="evidence" value="ECO:0007669"/>
    <property type="project" value="InterPro"/>
</dbReference>